<evidence type="ECO:0000256" key="2">
    <source>
        <dbReference type="ARBA" id="ARBA00004429"/>
    </source>
</evidence>
<dbReference type="SMART" id="SM00388">
    <property type="entry name" value="HisKA"/>
    <property type="match status" value="1"/>
</dbReference>
<dbReference type="Pfam" id="PF08447">
    <property type="entry name" value="PAS_3"/>
    <property type="match status" value="1"/>
</dbReference>
<dbReference type="SUPFAM" id="SSF47384">
    <property type="entry name" value="Homodimeric domain of signal transducing histidine kinase"/>
    <property type="match status" value="1"/>
</dbReference>
<feature type="domain" description="Histidine kinase" evidence="8">
    <location>
        <begin position="130"/>
        <end position="348"/>
    </location>
</feature>
<dbReference type="Gene3D" id="1.10.287.130">
    <property type="match status" value="1"/>
</dbReference>
<dbReference type="InterPro" id="IPR036097">
    <property type="entry name" value="HisK_dim/P_sf"/>
</dbReference>
<dbReference type="GO" id="GO:0000155">
    <property type="term" value="F:phosphorelay sensor kinase activity"/>
    <property type="evidence" value="ECO:0007669"/>
    <property type="project" value="InterPro"/>
</dbReference>
<dbReference type="PROSITE" id="PS50113">
    <property type="entry name" value="PAC"/>
    <property type="match status" value="1"/>
</dbReference>
<dbReference type="PANTHER" id="PTHR43547">
    <property type="entry name" value="TWO-COMPONENT HISTIDINE KINASE"/>
    <property type="match status" value="1"/>
</dbReference>
<dbReference type="AlphaFoldDB" id="A0A934Q2T1"/>
<dbReference type="InterPro" id="IPR005467">
    <property type="entry name" value="His_kinase_dom"/>
</dbReference>
<dbReference type="FunFam" id="3.30.565.10:FF:000006">
    <property type="entry name" value="Sensor histidine kinase WalK"/>
    <property type="match status" value="1"/>
</dbReference>
<comment type="caution">
    <text evidence="11">The sequence shown here is derived from an EMBL/GenBank/DDBJ whole genome shotgun (WGS) entry which is preliminary data.</text>
</comment>
<evidence type="ECO:0000259" key="10">
    <source>
        <dbReference type="PROSITE" id="PS50113"/>
    </source>
</evidence>
<dbReference type="CDD" id="cd00130">
    <property type="entry name" value="PAS"/>
    <property type="match status" value="1"/>
</dbReference>
<feature type="domain" description="PAC" evidence="10">
    <location>
        <begin position="66"/>
        <end position="119"/>
    </location>
</feature>
<dbReference type="Pfam" id="PF02518">
    <property type="entry name" value="HATPase_c"/>
    <property type="match status" value="1"/>
</dbReference>
<keyword evidence="6" id="KW-0418">Kinase</keyword>
<evidence type="ECO:0000256" key="7">
    <source>
        <dbReference type="PROSITE-ProRule" id="PRU00169"/>
    </source>
</evidence>
<dbReference type="EC" id="2.7.13.3" evidence="3"/>
<dbReference type="PROSITE" id="PS50110">
    <property type="entry name" value="RESPONSE_REGULATORY"/>
    <property type="match status" value="1"/>
</dbReference>
<dbReference type="Proteomes" id="UP000617041">
    <property type="component" value="Unassembled WGS sequence"/>
</dbReference>
<dbReference type="SUPFAM" id="SSF55874">
    <property type="entry name" value="ATPase domain of HSP90 chaperone/DNA topoisomerase II/histidine kinase"/>
    <property type="match status" value="1"/>
</dbReference>
<dbReference type="InterPro" id="IPR035965">
    <property type="entry name" value="PAS-like_dom_sf"/>
</dbReference>
<evidence type="ECO:0000256" key="5">
    <source>
        <dbReference type="ARBA" id="ARBA00022679"/>
    </source>
</evidence>
<dbReference type="InterPro" id="IPR000014">
    <property type="entry name" value="PAS"/>
</dbReference>
<dbReference type="Gene3D" id="3.30.565.10">
    <property type="entry name" value="Histidine kinase-like ATPase, C-terminal domain"/>
    <property type="match status" value="1"/>
</dbReference>
<dbReference type="GO" id="GO:0005886">
    <property type="term" value="C:plasma membrane"/>
    <property type="evidence" value="ECO:0007669"/>
    <property type="project" value="UniProtKB-SubCell"/>
</dbReference>
<dbReference type="Gene3D" id="3.30.450.20">
    <property type="entry name" value="PAS domain"/>
    <property type="match status" value="1"/>
</dbReference>
<name>A0A934Q2T1_9BURK</name>
<comment type="catalytic activity">
    <reaction evidence="1">
        <text>ATP + protein L-histidine = ADP + protein N-phospho-L-histidine.</text>
        <dbReference type="EC" id="2.7.13.3"/>
    </reaction>
</comment>
<dbReference type="InterPro" id="IPR004358">
    <property type="entry name" value="Sig_transdc_His_kin-like_C"/>
</dbReference>
<evidence type="ECO:0000256" key="6">
    <source>
        <dbReference type="ARBA" id="ARBA00022777"/>
    </source>
</evidence>
<feature type="modified residue" description="4-aspartylphosphate" evidence="7">
    <location>
        <position position="412"/>
    </location>
</feature>
<dbReference type="SMART" id="SM00387">
    <property type="entry name" value="HATPase_c"/>
    <property type="match status" value="1"/>
</dbReference>
<evidence type="ECO:0000259" key="9">
    <source>
        <dbReference type="PROSITE" id="PS50110"/>
    </source>
</evidence>
<keyword evidence="5" id="KW-0808">Transferase</keyword>
<dbReference type="PANTHER" id="PTHR43547:SF2">
    <property type="entry name" value="HYBRID SIGNAL TRANSDUCTION HISTIDINE KINASE C"/>
    <property type="match status" value="1"/>
</dbReference>
<proteinExistence type="predicted"/>
<dbReference type="InterPro" id="IPR000700">
    <property type="entry name" value="PAS-assoc_C"/>
</dbReference>
<dbReference type="CDD" id="cd00075">
    <property type="entry name" value="HATPase"/>
    <property type="match status" value="1"/>
</dbReference>
<keyword evidence="4 7" id="KW-0597">Phosphoprotein</keyword>
<dbReference type="SUPFAM" id="SSF52172">
    <property type="entry name" value="CheY-like"/>
    <property type="match status" value="1"/>
</dbReference>
<dbReference type="InterPro" id="IPR003594">
    <property type="entry name" value="HATPase_dom"/>
</dbReference>
<keyword evidence="12" id="KW-1185">Reference proteome</keyword>
<feature type="domain" description="Response regulatory" evidence="9">
    <location>
        <begin position="363"/>
        <end position="477"/>
    </location>
</feature>
<dbReference type="InterPro" id="IPR013655">
    <property type="entry name" value="PAS_fold_3"/>
</dbReference>
<dbReference type="InterPro" id="IPR003661">
    <property type="entry name" value="HisK_dim/P_dom"/>
</dbReference>
<dbReference type="Gene3D" id="3.40.50.2300">
    <property type="match status" value="1"/>
</dbReference>
<dbReference type="CDD" id="cd00082">
    <property type="entry name" value="HisKA"/>
    <property type="match status" value="1"/>
</dbReference>
<dbReference type="EMBL" id="JAEDAO010000001">
    <property type="protein sequence ID" value="MBK0394093.1"/>
    <property type="molecule type" value="Genomic_DNA"/>
</dbReference>
<dbReference type="InterPro" id="IPR036890">
    <property type="entry name" value="HATPase_C_sf"/>
</dbReference>
<dbReference type="InterPro" id="IPR001789">
    <property type="entry name" value="Sig_transdc_resp-reg_receiver"/>
</dbReference>
<dbReference type="Pfam" id="PF00072">
    <property type="entry name" value="Response_reg"/>
    <property type="match status" value="1"/>
</dbReference>
<dbReference type="SMART" id="SM00448">
    <property type="entry name" value="REC"/>
    <property type="match status" value="1"/>
</dbReference>
<gene>
    <name evidence="11" type="ORF">I8E28_15940</name>
</gene>
<comment type="subcellular location">
    <subcellularLocation>
        <location evidence="2">Cell inner membrane</location>
        <topology evidence="2">Multi-pass membrane protein</topology>
    </subcellularLocation>
</comment>
<evidence type="ECO:0000313" key="11">
    <source>
        <dbReference type="EMBL" id="MBK0394093.1"/>
    </source>
</evidence>
<evidence type="ECO:0000256" key="1">
    <source>
        <dbReference type="ARBA" id="ARBA00000085"/>
    </source>
</evidence>
<dbReference type="Pfam" id="PF00512">
    <property type="entry name" value="HisKA"/>
    <property type="match status" value="1"/>
</dbReference>
<dbReference type="SUPFAM" id="SSF55785">
    <property type="entry name" value="PYP-like sensor domain (PAS domain)"/>
    <property type="match status" value="1"/>
</dbReference>
<evidence type="ECO:0000259" key="8">
    <source>
        <dbReference type="PROSITE" id="PS50109"/>
    </source>
</evidence>
<evidence type="ECO:0000313" key="12">
    <source>
        <dbReference type="Proteomes" id="UP000617041"/>
    </source>
</evidence>
<dbReference type="PRINTS" id="PR00344">
    <property type="entry name" value="BCTRLSENSOR"/>
</dbReference>
<evidence type="ECO:0000256" key="3">
    <source>
        <dbReference type="ARBA" id="ARBA00012438"/>
    </source>
</evidence>
<organism evidence="11 12">
    <name type="scientific">Ramlibacter algicola</name>
    <dbReference type="NCBI Taxonomy" id="2795217"/>
    <lineage>
        <taxon>Bacteria</taxon>
        <taxon>Pseudomonadati</taxon>
        <taxon>Pseudomonadota</taxon>
        <taxon>Betaproteobacteria</taxon>
        <taxon>Burkholderiales</taxon>
        <taxon>Comamonadaceae</taxon>
        <taxon>Ramlibacter</taxon>
    </lineage>
</organism>
<protein>
    <recommendedName>
        <fullName evidence="3">histidine kinase</fullName>
        <ecNumber evidence="3">2.7.13.3</ecNumber>
    </recommendedName>
</protein>
<sequence>MRVLTSIVWVADVDGSFNAPQASWSAYTGQSWGEQAGFGWMDAVHPDDVSVLRECYVRARESKAPFLASGRLWHAGTGAYRYFEARGVPIVDARGEIREWVGTCKDVEEQRRAEVVLREAGRRKDEFIAVLAHELRNPLAPIRTAAQVLRLRGDDDMQLTWARGVIERQVQHMARLLDDLLDVSRIGQQKLELNVTRVTLDAVLNAAIEQSRPQWEQRGQKFDLNALAGPIYLNADAPRLTQAFSNVLNNAAKYTDRGGRISLSVGVDGHHVVVSIRDNGVGISAEMLPRVFDLFSQDSLARHRSQGGLGIGLSVVREVIQKHGGTVQAFSEGLGRGSLFVVRLPAEGRARSSAMRPASGGLRIVVADDNHDAAETMSVLLEMLGHEVRAAYDGEEAIEVTRTFHPHIAFIDLGMPKRDGFAVARELHAATPGTMLVAVSGWARTDDTRRAVEAGFRHHLVKPVESDKLQAILTTAAALAEAQA</sequence>
<evidence type="ECO:0000256" key="4">
    <source>
        <dbReference type="ARBA" id="ARBA00022553"/>
    </source>
</evidence>
<dbReference type="InterPro" id="IPR011006">
    <property type="entry name" value="CheY-like_superfamily"/>
</dbReference>
<dbReference type="NCBIfam" id="TIGR00229">
    <property type="entry name" value="sensory_box"/>
    <property type="match status" value="1"/>
</dbReference>
<reference evidence="11" key="1">
    <citation type="submission" date="2020-12" db="EMBL/GenBank/DDBJ databases">
        <title>Ramlibacter sp. nov., isolated from a freshwater alga, Cryptomonas.</title>
        <authorList>
            <person name="Kim H.M."/>
            <person name="Jeon C.O."/>
        </authorList>
    </citation>
    <scope>NUCLEOTIDE SEQUENCE</scope>
    <source>
        <strain evidence="11">CrO1</strain>
    </source>
</reference>
<accession>A0A934Q2T1</accession>
<dbReference type="PROSITE" id="PS50109">
    <property type="entry name" value="HIS_KIN"/>
    <property type="match status" value="1"/>
</dbReference>